<dbReference type="Pfam" id="PF01797">
    <property type="entry name" value="Y1_Tnp"/>
    <property type="match status" value="1"/>
</dbReference>
<feature type="domain" description="Transposase IS200-like" evidence="2">
    <location>
        <begin position="10"/>
        <end position="122"/>
    </location>
</feature>
<dbReference type="SUPFAM" id="SSF143422">
    <property type="entry name" value="Transposase IS200-like"/>
    <property type="match status" value="1"/>
</dbReference>
<dbReference type="GO" id="GO:0004803">
    <property type="term" value="F:transposase activity"/>
    <property type="evidence" value="ECO:0007669"/>
    <property type="project" value="InterPro"/>
</dbReference>
<organism evidence="3 4">
    <name type="scientific">Alloacidobacterium dinghuense</name>
    <dbReference type="NCBI Taxonomy" id="2763107"/>
    <lineage>
        <taxon>Bacteria</taxon>
        <taxon>Pseudomonadati</taxon>
        <taxon>Acidobacteriota</taxon>
        <taxon>Terriglobia</taxon>
        <taxon>Terriglobales</taxon>
        <taxon>Acidobacteriaceae</taxon>
        <taxon>Alloacidobacterium</taxon>
    </lineage>
</organism>
<accession>A0A7G8BPU8</accession>
<dbReference type="SMART" id="SM01321">
    <property type="entry name" value="Y1_Tnp"/>
    <property type="match status" value="1"/>
</dbReference>
<dbReference type="InterPro" id="IPR036515">
    <property type="entry name" value="Transposase_17_sf"/>
</dbReference>
<sequence>MRLKREPATRNRQTYFVTSETSERRPFFRYERWSKLFLETLYSYRAAGNFQLHEFVLPDHFHLIITPEGSLEKAVQLIKGGFSRHASLQFETKHNIWQRGFADHRIRDIEDFQKHKHYIWLNPVKAKLCTIGQEYAYSSAFPGYQLDAIPQGLKPRAIDEAHGTAEAVPLQRLRPVSDQNSETFGAGTTPDQNY</sequence>
<proteinExistence type="predicted"/>
<dbReference type="GO" id="GO:0006313">
    <property type="term" value="P:DNA transposition"/>
    <property type="evidence" value="ECO:0007669"/>
    <property type="project" value="InterPro"/>
</dbReference>
<reference evidence="3 4" key="1">
    <citation type="submission" date="2020-08" db="EMBL/GenBank/DDBJ databases">
        <title>Edaphobacter telluris sp. nov. and Acidobacterium dinghuensis sp. nov., two acidobacteria isolated from forest soil.</title>
        <authorList>
            <person name="Fu J."/>
            <person name="Qiu L."/>
        </authorList>
    </citation>
    <scope>NUCLEOTIDE SEQUENCE [LARGE SCALE GENOMIC DNA]</scope>
    <source>
        <strain evidence="3">4Y35</strain>
    </source>
</reference>
<dbReference type="Gene3D" id="3.30.70.1290">
    <property type="entry name" value="Transposase IS200-like"/>
    <property type="match status" value="1"/>
</dbReference>
<keyword evidence="4" id="KW-1185">Reference proteome</keyword>
<dbReference type="AlphaFoldDB" id="A0A7G8BPU8"/>
<dbReference type="InterPro" id="IPR002686">
    <property type="entry name" value="Transposase_17"/>
</dbReference>
<dbReference type="NCBIfam" id="NF047646">
    <property type="entry name" value="REP_Tyr_transpos"/>
    <property type="match status" value="1"/>
</dbReference>
<evidence type="ECO:0000259" key="2">
    <source>
        <dbReference type="SMART" id="SM01321"/>
    </source>
</evidence>
<dbReference type="InterPro" id="IPR052715">
    <property type="entry name" value="RAYT_transposase"/>
</dbReference>
<gene>
    <name evidence="3" type="ORF">H7849_12110</name>
</gene>
<protein>
    <submittedName>
        <fullName evidence="3">Transposase</fullName>
    </submittedName>
</protein>
<dbReference type="KEGG" id="adin:H7849_12110"/>
<dbReference type="Proteomes" id="UP000515312">
    <property type="component" value="Chromosome"/>
</dbReference>
<name>A0A7G8BPU8_9BACT</name>
<dbReference type="PANTHER" id="PTHR36966:SF1">
    <property type="entry name" value="REP-ASSOCIATED TYROSINE TRANSPOSASE"/>
    <property type="match status" value="1"/>
</dbReference>
<evidence type="ECO:0000313" key="3">
    <source>
        <dbReference type="EMBL" id="QNI34568.1"/>
    </source>
</evidence>
<evidence type="ECO:0000313" key="4">
    <source>
        <dbReference type="Proteomes" id="UP000515312"/>
    </source>
</evidence>
<feature type="region of interest" description="Disordered" evidence="1">
    <location>
        <begin position="174"/>
        <end position="194"/>
    </location>
</feature>
<dbReference type="GO" id="GO:0043565">
    <property type="term" value="F:sequence-specific DNA binding"/>
    <property type="evidence" value="ECO:0007669"/>
    <property type="project" value="TreeGrafter"/>
</dbReference>
<dbReference type="EMBL" id="CP060394">
    <property type="protein sequence ID" value="QNI34568.1"/>
    <property type="molecule type" value="Genomic_DNA"/>
</dbReference>
<evidence type="ECO:0000256" key="1">
    <source>
        <dbReference type="SAM" id="MobiDB-lite"/>
    </source>
</evidence>
<dbReference type="PANTHER" id="PTHR36966">
    <property type="entry name" value="REP-ASSOCIATED TYROSINE TRANSPOSASE"/>
    <property type="match status" value="1"/>
</dbReference>
<dbReference type="RefSeq" id="WP_186746833.1">
    <property type="nucleotide sequence ID" value="NZ_CP060394.1"/>
</dbReference>